<comment type="caution">
    <text evidence="2">The sequence shown here is derived from an EMBL/GenBank/DDBJ whole genome shotgun (WGS) entry which is preliminary data.</text>
</comment>
<gene>
    <name evidence="2" type="ORF">N7452_002119</name>
</gene>
<organism evidence="2 3">
    <name type="scientific">Penicillium brevicompactum</name>
    <dbReference type="NCBI Taxonomy" id="5074"/>
    <lineage>
        <taxon>Eukaryota</taxon>
        <taxon>Fungi</taxon>
        <taxon>Dikarya</taxon>
        <taxon>Ascomycota</taxon>
        <taxon>Pezizomycotina</taxon>
        <taxon>Eurotiomycetes</taxon>
        <taxon>Eurotiomycetidae</taxon>
        <taxon>Eurotiales</taxon>
        <taxon>Aspergillaceae</taxon>
        <taxon>Penicillium</taxon>
    </lineage>
</organism>
<evidence type="ECO:0000256" key="1">
    <source>
        <dbReference type="SAM" id="MobiDB-lite"/>
    </source>
</evidence>
<reference evidence="2" key="2">
    <citation type="journal article" date="2023" name="IMA Fungus">
        <title>Comparative genomic study of the Penicillium genus elucidates a diverse pangenome and 15 lateral gene transfer events.</title>
        <authorList>
            <person name="Petersen C."/>
            <person name="Sorensen T."/>
            <person name="Nielsen M.R."/>
            <person name="Sondergaard T.E."/>
            <person name="Sorensen J.L."/>
            <person name="Fitzpatrick D.A."/>
            <person name="Frisvad J.C."/>
            <person name="Nielsen K.L."/>
        </authorList>
    </citation>
    <scope>NUCLEOTIDE SEQUENCE</scope>
    <source>
        <strain evidence="2">IBT 35673</strain>
    </source>
</reference>
<protein>
    <submittedName>
        <fullName evidence="2">Uncharacterized protein</fullName>
    </submittedName>
</protein>
<proteinExistence type="predicted"/>
<accession>A0A9W9R5A0</accession>
<feature type="region of interest" description="Disordered" evidence="1">
    <location>
        <begin position="1"/>
        <end position="40"/>
    </location>
</feature>
<sequence>MGKPEVPFHSSSDASPPPYTEHDPHTQVPGYETPGRSTGATVKFPPALNGYYQWKLSTTFHLGPTAEEKLFAVSTHTTVFSNKPSVVLHDGPTNKHPVMATALGDRWGRTRPITLTLPPRPGGSHTTDIVESLIPSSSMSPVWSFEASIGPKGTTRERFEWRKSHGNEIKELAGHSTGWKLVRLAASGKNPGGSRKERDFGYTSDGLEVVAIIAHNASWSMTKGLRFTFLASGLTGTMGEAWEILVITSSLQLWYIDVQANAAASSAAAAAA</sequence>
<name>A0A9W9R5A0_PENBR</name>
<dbReference type="Proteomes" id="UP001147695">
    <property type="component" value="Unassembled WGS sequence"/>
</dbReference>
<dbReference type="EMBL" id="JAPZBQ010000001">
    <property type="protein sequence ID" value="KAJ5353145.1"/>
    <property type="molecule type" value="Genomic_DNA"/>
</dbReference>
<evidence type="ECO:0000313" key="3">
    <source>
        <dbReference type="Proteomes" id="UP001147695"/>
    </source>
</evidence>
<dbReference type="AlphaFoldDB" id="A0A9W9R5A0"/>
<evidence type="ECO:0000313" key="2">
    <source>
        <dbReference type="EMBL" id="KAJ5353145.1"/>
    </source>
</evidence>
<reference evidence="2" key="1">
    <citation type="submission" date="2022-12" db="EMBL/GenBank/DDBJ databases">
        <authorList>
            <person name="Petersen C."/>
        </authorList>
    </citation>
    <scope>NUCLEOTIDE SEQUENCE</scope>
    <source>
        <strain evidence="2">IBT 35673</strain>
    </source>
</reference>